<organism evidence="4 5">
    <name type="scientific">Zoogloea oleivorans</name>
    <dbReference type="NCBI Taxonomy" id="1552750"/>
    <lineage>
        <taxon>Bacteria</taxon>
        <taxon>Pseudomonadati</taxon>
        <taxon>Pseudomonadota</taxon>
        <taxon>Betaproteobacteria</taxon>
        <taxon>Rhodocyclales</taxon>
        <taxon>Zoogloeaceae</taxon>
        <taxon>Zoogloea</taxon>
    </lineage>
</organism>
<accession>A0A6C2CRS5</accession>
<evidence type="ECO:0000256" key="2">
    <source>
        <dbReference type="ARBA" id="ARBA00022695"/>
    </source>
</evidence>
<reference evidence="4 5" key="1">
    <citation type="submission" date="2019-01" db="EMBL/GenBank/DDBJ databases">
        <title>Zoogloea oleivorans genome sequencing and assembly.</title>
        <authorList>
            <person name="Tancsics A."/>
            <person name="Farkas M."/>
            <person name="Kriszt B."/>
            <person name="Maroti G."/>
            <person name="Horvath B."/>
        </authorList>
    </citation>
    <scope>NUCLEOTIDE SEQUENCE [LARGE SCALE GENOMIC DNA]</scope>
    <source>
        <strain evidence="4 5">Buc</strain>
    </source>
</reference>
<protein>
    <submittedName>
        <fullName evidence="4">Nucleotidyltransferase family protein</fullName>
    </submittedName>
</protein>
<name>A0A6C2CRS5_9RHOO</name>
<dbReference type="PANTHER" id="PTHR43584:SF8">
    <property type="entry name" value="N-ACETYLMURAMATE ALPHA-1-PHOSPHATE URIDYLYLTRANSFERASE"/>
    <property type="match status" value="1"/>
</dbReference>
<dbReference type="InterPro" id="IPR005835">
    <property type="entry name" value="NTP_transferase_dom"/>
</dbReference>
<dbReference type="NCBIfam" id="NF045761">
    <property type="entry name" value="NAMPUrTaseMurU"/>
    <property type="match status" value="1"/>
</dbReference>
<dbReference type="RefSeq" id="WP_148579741.1">
    <property type="nucleotide sequence ID" value="NZ_SDKK01000012.1"/>
</dbReference>
<dbReference type="PANTHER" id="PTHR43584">
    <property type="entry name" value="NUCLEOTIDYL TRANSFERASE"/>
    <property type="match status" value="1"/>
</dbReference>
<dbReference type="AlphaFoldDB" id="A0A6C2CRS5"/>
<keyword evidence="1 4" id="KW-0808">Transferase</keyword>
<sequence length="225" mass="23605">MILAAGRGERMRPLTDTCPKPLLAAGGKPLIVWHIERLAAAGIRELVINHAHLGQMIEEALGDGSAFGVRIAYSPEGKALETAGGIARALPLLGNAPFLVINGDVFCDADLAALRQAGEQLRADGPLAHLLLVANPEHNPAGDFGLYPDGQIRDAGGQRLTFAGLGAYHPALFAGLSPDEPAKLAPLLRAAMAESKVGGARIDGRWVDVGTPERLRQLDASLRTP</sequence>
<dbReference type="SUPFAM" id="SSF53448">
    <property type="entry name" value="Nucleotide-diphospho-sugar transferases"/>
    <property type="match status" value="1"/>
</dbReference>
<evidence type="ECO:0000313" key="5">
    <source>
        <dbReference type="Proteomes" id="UP000389128"/>
    </source>
</evidence>
<dbReference type="Proteomes" id="UP000389128">
    <property type="component" value="Unassembled WGS sequence"/>
</dbReference>
<evidence type="ECO:0000259" key="3">
    <source>
        <dbReference type="Pfam" id="PF00483"/>
    </source>
</evidence>
<dbReference type="Pfam" id="PF00483">
    <property type="entry name" value="NTP_transferase"/>
    <property type="match status" value="1"/>
</dbReference>
<dbReference type="GO" id="GO:0016779">
    <property type="term" value="F:nucleotidyltransferase activity"/>
    <property type="evidence" value="ECO:0007669"/>
    <property type="project" value="UniProtKB-KW"/>
</dbReference>
<keyword evidence="2" id="KW-0548">Nucleotidyltransferase</keyword>
<dbReference type="InterPro" id="IPR050065">
    <property type="entry name" value="GlmU-like"/>
</dbReference>
<dbReference type="InterPro" id="IPR054790">
    <property type="entry name" value="MurU"/>
</dbReference>
<dbReference type="CDD" id="cd06422">
    <property type="entry name" value="NTP_transferase_like_1"/>
    <property type="match status" value="1"/>
</dbReference>
<gene>
    <name evidence="4" type="ORF">ETQ85_13410</name>
</gene>
<proteinExistence type="predicted"/>
<evidence type="ECO:0000313" key="4">
    <source>
        <dbReference type="EMBL" id="TYC56052.1"/>
    </source>
</evidence>
<comment type="caution">
    <text evidence="4">The sequence shown here is derived from an EMBL/GenBank/DDBJ whole genome shotgun (WGS) entry which is preliminary data.</text>
</comment>
<dbReference type="EMBL" id="SDKK01000012">
    <property type="protein sequence ID" value="TYC56052.1"/>
    <property type="molecule type" value="Genomic_DNA"/>
</dbReference>
<evidence type="ECO:0000256" key="1">
    <source>
        <dbReference type="ARBA" id="ARBA00022679"/>
    </source>
</evidence>
<dbReference type="OrthoDB" id="9788272at2"/>
<dbReference type="Gene3D" id="3.90.550.10">
    <property type="entry name" value="Spore Coat Polysaccharide Biosynthesis Protein SpsA, Chain A"/>
    <property type="match status" value="1"/>
</dbReference>
<keyword evidence="5" id="KW-1185">Reference proteome</keyword>
<feature type="domain" description="Nucleotidyl transferase" evidence="3">
    <location>
        <begin position="1"/>
        <end position="135"/>
    </location>
</feature>
<dbReference type="InterPro" id="IPR029044">
    <property type="entry name" value="Nucleotide-diphossugar_trans"/>
</dbReference>